<proteinExistence type="predicted"/>
<dbReference type="GO" id="GO:0042391">
    <property type="term" value="P:regulation of membrane potential"/>
    <property type="evidence" value="ECO:0007669"/>
    <property type="project" value="TreeGrafter"/>
</dbReference>
<feature type="transmembrane region" description="Helical" evidence="1">
    <location>
        <begin position="396"/>
        <end position="413"/>
    </location>
</feature>
<feature type="transmembrane region" description="Helical" evidence="1">
    <location>
        <begin position="568"/>
        <end position="590"/>
    </location>
</feature>
<feature type="transmembrane region" description="Helical" evidence="1">
    <location>
        <begin position="269"/>
        <end position="287"/>
    </location>
</feature>
<feature type="non-terminal residue" evidence="4">
    <location>
        <position position="1"/>
    </location>
</feature>
<dbReference type="Pfam" id="PF24874">
    <property type="entry name" value="Piezo_THU9_anchor"/>
    <property type="match status" value="1"/>
</dbReference>
<feature type="transmembrane region" description="Helical" evidence="1">
    <location>
        <begin position="675"/>
        <end position="693"/>
    </location>
</feature>
<feature type="transmembrane region" description="Helical" evidence="1">
    <location>
        <begin position="798"/>
        <end position="820"/>
    </location>
</feature>
<keyword evidence="1" id="KW-0812">Transmembrane</keyword>
<feature type="transmembrane region" description="Helical" evidence="1">
    <location>
        <begin position="650"/>
        <end position="669"/>
    </location>
</feature>
<feature type="transmembrane region" description="Helical" evidence="1">
    <location>
        <begin position="1248"/>
        <end position="1266"/>
    </location>
</feature>
<feature type="transmembrane region" description="Helical" evidence="1">
    <location>
        <begin position="151"/>
        <end position="169"/>
    </location>
</feature>
<dbReference type="EMBL" id="HACM01002557">
    <property type="protein sequence ID" value="CRZ02999.1"/>
    <property type="molecule type" value="Transcribed_RNA"/>
</dbReference>
<protein>
    <submittedName>
        <fullName evidence="4">Uncharacterized protein</fullName>
    </submittedName>
</protein>
<feature type="transmembrane region" description="Helical" evidence="1">
    <location>
        <begin position="425"/>
        <end position="443"/>
    </location>
</feature>
<dbReference type="PANTHER" id="PTHR13167:SF25">
    <property type="entry name" value="PIEZO-TYPE MECHANOSENSITIVE ION CHANNEL COMPONENT"/>
    <property type="match status" value="1"/>
</dbReference>
<dbReference type="GO" id="GO:0005261">
    <property type="term" value="F:monoatomic cation channel activity"/>
    <property type="evidence" value="ECO:0007669"/>
    <property type="project" value="TreeGrafter"/>
</dbReference>
<feature type="transmembrane region" description="Helical" evidence="1">
    <location>
        <begin position="468"/>
        <end position="486"/>
    </location>
</feature>
<evidence type="ECO:0000313" key="4">
    <source>
        <dbReference type="EMBL" id="CRZ02999.1"/>
    </source>
</evidence>
<name>A0A0H5R4K5_9EUKA</name>
<feature type="transmembrane region" description="Helical" evidence="1">
    <location>
        <begin position="705"/>
        <end position="726"/>
    </location>
</feature>
<dbReference type="InterPro" id="IPR031334">
    <property type="entry name" value="Piezo_cap_dom"/>
</dbReference>
<feature type="transmembrane region" description="Helical" evidence="1">
    <location>
        <begin position="1278"/>
        <end position="1296"/>
    </location>
</feature>
<feature type="transmembrane region" description="Helical" evidence="1">
    <location>
        <begin position="826"/>
        <end position="844"/>
    </location>
</feature>
<dbReference type="GO" id="GO:0071260">
    <property type="term" value="P:cellular response to mechanical stimulus"/>
    <property type="evidence" value="ECO:0007669"/>
    <property type="project" value="TreeGrafter"/>
</dbReference>
<dbReference type="InterPro" id="IPR056770">
    <property type="entry name" value="Piezo_THU9_anchor"/>
</dbReference>
<evidence type="ECO:0000256" key="1">
    <source>
        <dbReference type="SAM" id="Phobius"/>
    </source>
</evidence>
<dbReference type="GO" id="GO:0016020">
    <property type="term" value="C:membrane"/>
    <property type="evidence" value="ECO:0007669"/>
    <property type="project" value="InterPro"/>
</dbReference>
<keyword evidence="1" id="KW-0472">Membrane</keyword>
<keyword evidence="1" id="KW-1133">Transmembrane helix</keyword>
<feature type="transmembrane region" description="Helical" evidence="1">
    <location>
        <begin position="1349"/>
        <end position="1371"/>
    </location>
</feature>
<feature type="transmembrane region" description="Helical" evidence="1">
    <location>
        <begin position="122"/>
        <end position="139"/>
    </location>
</feature>
<feature type="transmembrane region" description="Helical" evidence="1">
    <location>
        <begin position="1224"/>
        <end position="1241"/>
    </location>
</feature>
<feature type="transmembrane region" description="Helical" evidence="1">
    <location>
        <begin position="1391"/>
        <end position="1409"/>
    </location>
</feature>
<feature type="transmembrane region" description="Helical" evidence="1">
    <location>
        <begin position="746"/>
        <end position="767"/>
    </location>
</feature>
<feature type="transmembrane region" description="Helical" evidence="1">
    <location>
        <begin position="1555"/>
        <end position="1579"/>
    </location>
</feature>
<feature type="domain" description="Piezo non-specific cation channel cap" evidence="2">
    <location>
        <begin position="1632"/>
        <end position="1871"/>
    </location>
</feature>
<organism evidence="4">
    <name type="scientific">Spongospora subterranea</name>
    <dbReference type="NCBI Taxonomy" id="70186"/>
    <lineage>
        <taxon>Eukaryota</taxon>
        <taxon>Sar</taxon>
        <taxon>Rhizaria</taxon>
        <taxon>Endomyxa</taxon>
        <taxon>Phytomyxea</taxon>
        <taxon>Plasmodiophorida</taxon>
        <taxon>Plasmodiophoridae</taxon>
        <taxon>Spongospora</taxon>
    </lineage>
</organism>
<evidence type="ECO:0000259" key="2">
    <source>
        <dbReference type="Pfam" id="PF12166"/>
    </source>
</evidence>
<reference evidence="4" key="1">
    <citation type="submission" date="2015-04" db="EMBL/GenBank/DDBJ databases">
        <title>The genome sequence of the plant pathogenic Rhizarian Plasmodiophora brassicae reveals insights in its biotrophic life cycle and the origin of chitin synthesis.</title>
        <authorList>
            <person name="Schwelm A."/>
            <person name="Fogelqvist J."/>
            <person name="Knaust A."/>
            <person name="Julke S."/>
            <person name="Lilja T."/>
            <person name="Dhandapani V."/>
            <person name="Bonilla-Rosso G."/>
            <person name="Karlsson M."/>
            <person name="Shevchenko A."/>
            <person name="Choi S.R."/>
            <person name="Kim H.G."/>
            <person name="Park J.Y."/>
            <person name="Lim Y.P."/>
            <person name="Ludwig-Muller J."/>
            <person name="Dixelius C."/>
        </authorList>
    </citation>
    <scope>NUCLEOTIDE SEQUENCE</scope>
    <source>
        <tissue evidence="4">Potato root galls</tissue>
    </source>
</reference>
<dbReference type="PANTHER" id="PTHR13167">
    <property type="entry name" value="PIEZO-TYPE MECHANOSENSITIVE ION CHANNEL COMPONENT"/>
    <property type="match status" value="1"/>
</dbReference>
<dbReference type="InterPro" id="IPR027272">
    <property type="entry name" value="Piezo"/>
</dbReference>
<feature type="transmembrane region" description="Helical" evidence="1">
    <location>
        <begin position="1174"/>
        <end position="1195"/>
    </location>
</feature>
<feature type="domain" description="Piezo THU9 and anchor" evidence="3">
    <location>
        <begin position="1347"/>
        <end position="1578"/>
    </location>
</feature>
<accession>A0A0H5R4K5</accession>
<feature type="transmembrane region" description="Helical" evidence="1">
    <location>
        <begin position="610"/>
        <end position="629"/>
    </location>
</feature>
<sequence>LYLTASCVHALLIRIVSTTPLPTGPWATLSHEFQISDRVHLTIITLLQLLHLTSLSSSDIYQYIRTRSPSFSSPSISVPCPPPVPAFVVRRNPTQSVYNIVNCHLYWIASSIPSLLAIFDQSYSSALMVLVSYIFLVCRPSTSVFSVRSRFHHYLNLTYQVSYIISYYLCLNQPSLSSSAWVSSLWNIPIPSSPSTPPSTLPLQFRLAALMLYSYFTFIKRQLNYREIQCGGVEHSCGYNPMHNIVLYKIASCVALTSMALYASLRASMVHLFFLYIVSLHIIHPGVLNRNWKLFVISPVSLMSLCWCLSRAHHYLLISSWFQSNFEYVTFRIMMITSCMRLYMNRLLPNEAVYLPVNFQRHLTSGHRMLITCGPAFSDLMLIMMAFLYVPNVINLLYLIVAICHITLLRFFPKRLSTMSMSYRLIASYTSVAILHLVYSYQFRYVSQRFTTYVDIAKQIGFYQYQDMPLHVIPFILMAYIQFAVMRLPDDRDDLRLPLLSSRSVPSPPSELIQSHMYPLASSYLSQTLMLSISARYPTMINAVFTFLVIKPMLSGARRFPRHHGRDLHFVLSLMNMLSVYSYALLYQRVDVSPVAGIILSWIGLGPDPFVFPISVVIFVIAAIRVICSQLARPDVDPSYAVNNGRWYRFIRYITLGCMMEISMATMMVCSTIRYDMISLFNSVVICILLYYGRSAAKRLYNILIYLWVSSVWARWIMVSMQIYIGHAIKWPWAAWTIPEQIWMRVYPYPDVTSWVLDLVIVVVGTIQKRVIDKEEIIERHTNPTLFITDTILWKVKLLRTTSVVCLGMVAIIPSIRWSMQSSSSISFLPSSSLSYSVIALYLLHCTTIPRPTHHIVWNGLAIANILVISIKSVFNIPFISQSNQLDVIGLEHYVTISDILVFIMVIVQKRASEIGLFRGVRSFDAAQMKAHRIKATKASRQRHLLARLALIALFRSFLERQQRYISRWALEGQTDGQREERVLLRLTDIGLLPDIDNKSIPGVLKILTDWESRLCSEKDMDAVEPEDVNMIDHPTDELERERYIIVDDDYQTIENPFRRYSVPLLWNGYPHRRFSVLEPPPYRNCSMPAVIQPSRRRPNSSWFLSNIKRISTIYRGDVADDFRSELMATVPRIAAIDDDGDATPNSDTAKYFSRITECLKRESDCDSTDQIRYLPWDWFISNISYFIHILFVCYHITNQSIISALLPISLFTIGLTVRSPSHVASYYYVALLCVHMIVSIKMIVRLLPLEVPILSILITMLYPRLSSSTEYAKAHLPSFTQDFLLDFILLFLLLLQRRHTLLNQLDLSPDSELETDHDHFDNGTVNHDPMNTFIERLGQIYPVHGKDLYTSIFTSDFASFIFIINGFGLLSGDPDSNIIQSIKSNQVPSTYLLCIMTQFILLILDRIIYLRSSPVAKVCLQVLHCLACHIFINVAYNSTYSNRICLIVLYVIKSVHFYVSACQIHTGYPPFARTHFFTRQISSFAYYLYIIYRSIPFLFEIQCILDWTFTSSPLTIFDWLRLEDIFRSLHLAECDYADRRRSRRKRGDLYPIRIKMFFGLSSLLILCLMIWAPLMLFVRGISSHSEEVHQADLSIAIQGSRLFTQHASRSQHNLTLSDLSQSPFFLDPNNIPQYQDIDGMLLPGDSSHSWEASPWMKDHIGQTAQSLNIVLKIYSSSTSTASQITRYDRILSLQELISIRSLINGSIPSLNISRLHPILFQIHSDGTIQSIGDVYGDVNLSIRQDKTTEWWAFAMVSVNGLPYKYSSSGISVYFVADNVLWQSLSGGFRSYTIITLYITIVLTIGKFIRSVIPRVDQIIYEDIPDVTKIQELCSDVFQARFDGDHVLEEDLYGELIQLYRSPEDIKGMSKPNQPVHNMTTWPSHDVILKSKVS</sequence>
<evidence type="ECO:0000259" key="3">
    <source>
        <dbReference type="Pfam" id="PF24874"/>
    </source>
</evidence>
<feature type="transmembrane region" description="Helical" evidence="1">
    <location>
        <begin position="856"/>
        <end position="875"/>
    </location>
</feature>
<dbReference type="GO" id="GO:0008381">
    <property type="term" value="F:mechanosensitive monoatomic ion channel activity"/>
    <property type="evidence" value="ECO:0007669"/>
    <property type="project" value="InterPro"/>
</dbReference>
<dbReference type="GO" id="GO:0050982">
    <property type="term" value="P:detection of mechanical stimulus"/>
    <property type="evidence" value="ECO:0007669"/>
    <property type="project" value="TreeGrafter"/>
</dbReference>
<feature type="transmembrane region" description="Helical" evidence="1">
    <location>
        <begin position="201"/>
        <end position="219"/>
    </location>
</feature>
<feature type="transmembrane region" description="Helical" evidence="1">
    <location>
        <begin position="245"/>
        <end position="263"/>
    </location>
</feature>
<feature type="transmembrane region" description="Helical" evidence="1">
    <location>
        <begin position="97"/>
        <end position="116"/>
    </location>
</feature>
<dbReference type="Pfam" id="PF12166">
    <property type="entry name" value="Piezo_cap"/>
    <property type="match status" value="1"/>
</dbReference>